<comment type="function">
    <text evidence="3">Catalyzes the reduction of the glycolytic intermediate dihydroxyacetone phosphate (DHAP) to sn-glycerol 3-phosphate (G3P).</text>
</comment>
<dbReference type="InterPro" id="IPR006168">
    <property type="entry name" value="G3P_DH_NAD-dep"/>
</dbReference>
<feature type="binding site" evidence="3">
    <location>
        <position position="239"/>
    </location>
    <ligand>
        <name>sn-glycerol 3-phosphate</name>
        <dbReference type="ChEBI" id="CHEBI:57597"/>
    </ligand>
</feature>
<dbReference type="InterPro" id="IPR036291">
    <property type="entry name" value="NAD(P)-bd_dom_sf"/>
</dbReference>
<evidence type="ECO:0000256" key="2">
    <source>
        <dbReference type="ARBA" id="ARBA00023002"/>
    </source>
</evidence>
<comment type="caution">
    <text evidence="3">Lacks conserved residue(s) required for the propagation of feature annotation.</text>
</comment>
<feature type="binding site" evidence="3">
    <location>
        <position position="251"/>
    </location>
    <ligand>
        <name>sn-glycerol 3-phosphate</name>
        <dbReference type="ChEBI" id="CHEBI:57597"/>
    </ligand>
</feature>
<evidence type="ECO:0000259" key="8">
    <source>
        <dbReference type="Pfam" id="PF01210"/>
    </source>
</evidence>
<feature type="binding site" evidence="3">
    <location>
        <position position="12"/>
    </location>
    <ligand>
        <name>NADPH</name>
        <dbReference type="ChEBI" id="CHEBI:57783"/>
    </ligand>
</feature>
<keyword evidence="3" id="KW-0963">Cytoplasm</keyword>
<feature type="binding site" evidence="3">
    <location>
        <position position="133"/>
    </location>
    <ligand>
        <name>sn-glycerol 3-phosphate</name>
        <dbReference type="ChEBI" id="CHEBI:57597"/>
    </ligand>
</feature>
<dbReference type="HAMAP" id="MF_00394">
    <property type="entry name" value="NAD_Glyc3P_dehydrog"/>
    <property type="match status" value="1"/>
</dbReference>
<comment type="catalytic activity">
    <reaction evidence="3">
        <text>sn-glycerol 3-phosphate + NAD(+) = dihydroxyacetone phosphate + NADH + H(+)</text>
        <dbReference type="Rhea" id="RHEA:11092"/>
        <dbReference type="ChEBI" id="CHEBI:15378"/>
        <dbReference type="ChEBI" id="CHEBI:57540"/>
        <dbReference type="ChEBI" id="CHEBI:57597"/>
        <dbReference type="ChEBI" id="CHEBI:57642"/>
        <dbReference type="ChEBI" id="CHEBI:57945"/>
        <dbReference type="EC" id="1.1.1.94"/>
    </reaction>
</comment>
<gene>
    <name evidence="3" type="primary">gpsA</name>
    <name evidence="10" type="ORF">DPC56_06670</name>
</gene>
<evidence type="ECO:0000256" key="5">
    <source>
        <dbReference type="PIRSR" id="PIRSR000114-2"/>
    </source>
</evidence>
<feature type="binding site" evidence="3">
    <location>
        <position position="49"/>
    </location>
    <ligand>
        <name>NADPH</name>
        <dbReference type="ChEBI" id="CHEBI:57783"/>
    </ligand>
</feature>
<evidence type="ECO:0000256" key="6">
    <source>
        <dbReference type="PIRSR" id="PIRSR000114-3"/>
    </source>
</evidence>
<feature type="binding site" evidence="3">
    <location>
        <position position="250"/>
    </location>
    <ligand>
        <name>sn-glycerol 3-phosphate</name>
        <dbReference type="ChEBI" id="CHEBI:57597"/>
    </ligand>
</feature>
<dbReference type="Gene3D" id="1.10.1040.10">
    <property type="entry name" value="N-(1-d-carboxylethyl)-l-norvaline Dehydrogenase, domain 2"/>
    <property type="match status" value="1"/>
</dbReference>
<evidence type="ECO:0000259" key="9">
    <source>
        <dbReference type="Pfam" id="PF07479"/>
    </source>
</evidence>
<dbReference type="Proteomes" id="UP000249782">
    <property type="component" value="Unassembled WGS sequence"/>
</dbReference>
<dbReference type="UniPathway" id="UPA00940"/>
<feature type="binding site" evidence="3">
    <location>
        <position position="187"/>
    </location>
    <ligand>
        <name>sn-glycerol 3-phosphate</name>
        <dbReference type="ChEBI" id="CHEBI:57597"/>
    </ligand>
</feature>
<dbReference type="SUPFAM" id="SSF48179">
    <property type="entry name" value="6-phosphogluconate dehydrogenase C-terminal domain-like"/>
    <property type="match status" value="1"/>
</dbReference>
<dbReference type="PIRSF" id="PIRSF000114">
    <property type="entry name" value="Glycerol-3-P_dh"/>
    <property type="match status" value="1"/>
</dbReference>
<evidence type="ECO:0000256" key="7">
    <source>
        <dbReference type="RuleBase" id="RU000437"/>
    </source>
</evidence>
<feature type="binding site" evidence="3">
    <location>
        <position position="250"/>
    </location>
    <ligand>
        <name>NADPH</name>
        <dbReference type="ChEBI" id="CHEBI:57783"/>
    </ligand>
</feature>
<feature type="binding site" evidence="3">
    <location>
        <position position="137"/>
    </location>
    <ligand>
        <name>NADPH</name>
        <dbReference type="ChEBI" id="CHEBI:57783"/>
    </ligand>
</feature>
<dbReference type="Gene3D" id="3.40.50.720">
    <property type="entry name" value="NAD(P)-binding Rossmann-like Domain"/>
    <property type="match status" value="1"/>
</dbReference>
<evidence type="ECO:0000256" key="4">
    <source>
        <dbReference type="PIRSR" id="PIRSR000114-1"/>
    </source>
</evidence>
<dbReference type="InterPro" id="IPR011128">
    <property type="entry name" value="G3P_DH_NAD-dep_N"/>
</dbReference>
<name>A0A328PFP9_9EURY</name>
<dbReference type="GO" id="GO:0005975">
    <property type="term" value="P:carbohydrate metabolic process"/>
    <property type="evidence" value="ECO:0007669"/>
    <property type="project" value="InterPro"/>
</dbReference>
<feature type="binding site" evidence="6">
    <location>
        <begin position="8"/>
        <end position="13"/>
    </location>
    <ligand>
        <name>NAD(+)</name>
        <dbReference type="ChEBI" id="CHEBI:57540"/>
    </ligand>
</feature>
<dbReference type="GO" id="GO:0141153">
    <property type="term" value="F:glycerol-3-phosphate dehydrogenase (NADP+) activity"/>
    <property type="evidence" value="ECO:0007669"/>
    <property type="project" value="RHEA"/>
</dbReference>
<proteinExistence type="inferred from homology"/>
<dbReference type="PROSITE" id="PS00957">
    <property type="entry name" value="NAD_G3PDH"/>
    <property type="match status" value="1"/>
</dbReference>
<dbReference type="Pfam" id="PF07479">
    <property type="entry name" value="NAD_Gly3P_dh_C"/>
    <property type="match status" value="1"/>
</dbReference>
<keyword evidence="11" id="KW-1185">Reference proteome</keyword>
<dbReference type="InterPro" id="IPR013328">
    <property type="entry name" value="6PGD_dom2"/>
</dbReference>
<feature type="binding site" evidence="5">
    <location>
        <begin position="250"/>
        <end position="251"/>
    </location>
    <ligand>
        <name>substrate</name>
    </ligand>
</feature>
<feature type="binding site" evidence="3">
    <location>
        <position position="273"/>
    </location>
    <ligand>
        <name>NADPH</name>
        <dbReference type="ChEBI" id="CHEBI:57783"/>
    </ligand>
</feature>
<dbReference type="InterPro" id="IPR006109">
    <property type="entry name" value="G3P_DH_NAD-dep_C"/>
</dbReference>
<dbReference type="PANTHER" id="PTHR11728:SF1">
    <property type="entry name" value="GLYCEROL-3-PHOSPHATE DEHYDROGENASE [NAD(+)] 2, CHLOROPLASTIC"/>
    <property type="match status" value="1"/>
</dbReference>
<dbReference type="GO" id="GO:0006650">
    <property type="term" value="P:glycerophospholipid metabolic process"/>
    <property type="evidence" value="ECO:0007669"/>
    <property type="project" value="UniProtKB-UniRule"/>
</dbReference>
<dbReference type="GO" id="GO:0005829">
    <property type="term" value="C:cytosol"/>
    <property type="evidence" value="ECO:0007669"/>
    <property type="project" value="TreeGrafter"/>
</dbReference>
<dbReference type="GO" id="GO:0051287">
    <property type="term" value="F:NAD binding"/>
    <property type="evidence" value="ECO:0007669"/>
    <property type="project" value="InterPro"/>
</dbReference>
<comment type="subcellular location">
    <subcellularLocation>
        <location evidence="3">Cytoplasm</location>
    </subcellularLocation>
</comment>
<evidence type="ECO:0000313" key="10">
    <source>
        <dbReference type="EMBL" id="RAO78655.1"/>
    </source>
</evidence>
<evidence type="ECO:0000256" key="1">
    <source>
        <dbReference type="ARBA" id="ARBA00011009"/>
    </source>
</evidence>
<evidence type="ECO:0000313" key="11">
    <source>
        <dbReference type="Proteomes" id="UP000249782"/>
    </source>
</evidence>
<comment type="caution">
    <text evidence="10">The sequence shown here is derived from an EMBL/GenBank/DDBJ whole genome shotgun (WGS) entry which is preliminary data.</text>
</comment>
<comment type="similarity">
    <text evidence="1 3 7">Belongs to the NAD-dependent glycerol-3-phosphate dehydrogenase family.</text>
</comment>
<dbReference type="GO" id="GO:0046168">
    <property type="term" value="P:glycerol-3-phosphate catabolic process"/>
    <property type="evidence" value="ECO:0007669"/>
    <property type="project" value="InterPro"/>
</dbReference>
<dbReference type="EC" id="1.1.1.94" evidence="3"/>
<keyword evidence="2 3" id="KW-0560">Oxidoreductase</keyword>
<dbReference type="PRINTS" id="PR00077">
    <property type="entry name" value="GPDHDRGNASE"/>
</dbReference>
<feature type="binding site" evidence="6">
    <location>
        <position position="137"/>
    </location>
    <ligand>
        <name>NAD(+)</name>
        <dbReference type="ChEBI" id="CHEBI:57540"/>
    </ligand>
</feature>
<dbReference type="OrthoDB" id="107040at2157"/>
<feature type="binding site" evidence="3">
    <location>
        <position position="105"/>
    </location>
    <ligand>
        <name>sn-glycerol 3-phosphate</name>
        <dbReference type="ChEBI" id="CHEBI:57597"/>
    </ligand>
</feature>
<feature type="domain" description="Glycerol-3-phosphate dehydrogenase NAD-dependent N-terminal" evidence="8">
    <location>
        <begin position="3"/>
        <end position="155"/>
    </location>
</feature>
<keyword evidence="3" id="KW-0521">NADP</keyword>
<dbReference type="PANTHER" id="PTHR11728">
    <property type="entry name" value="GLYCEROL-3-PHOSPHATE DEHYDROGENASE"/>
    <property type="match status" value="1"/>
</dbReference>
<feature type="binding site" evidence="6">
    <location>
        <position position="250"/>
    </location>
    <ligand>
        <name>NAD(+)</name>
        <dbReference type="ChEBI" id="CHEBI:57540"/>
    </ligand>
</feature>
<dbReference type="Pfam" id="PF01210">
    <property type="entry name" value="NAD_Gly3P_dh_N"/>
    <property type="match status" value="1"/>
</dbReference>
<feature type="binding site" evidence="3">
    <location>
        <position position="249"/>
    </location>
    <ligand>
        <name>sn-glycerol 3-phosphate</name>
        <dbReference type="ChEBI" id="CHEBI:57597"/>
    </ligand>
</feature>
<protein>
    <recommendedName>
        <fullName evidence="3">Glycerol-3-phosphate dehydrogenase [NAD(P)+]</fullName>
        <ecNumber evidence="3">1.1.1.94</ecNumber>
    </recommendedName>
    <alternativeName>
        <fullName evidence="3">NAD(P)(+)-dependent glycerol-3-phosphate dehydrogenase</fullName>
    </alternativeName>
    <alternativeName>
        <fullName evidence="3">NAD(P)H-dependent dihydroxyacetone-phosphate reductase</fullName>
    </alternativeName>
</protein>
<dbReference type="SUPFAM" id="SSF51735">
    <property type="entry name" value="NAD(P)-binding Rossmann-fold domains"/>
    <property type="match status" value="1"/>
</dbReference>
<comment type="catalytic activity">
    <reaction evidence="3">
        <text>sn-glycerol 3-phosphate + NADP(+) = dihydroxyacetone phosphate + NADPH + H(+)</text>
        <dbReference type="Rhea" id="RHEA:11096"/>
        <dbReference type="ChEBI" id="CHEBI:15378"/>
        <dbReference type="ChEBI" id="CHEBI:57597"/>
        <dbReference type="ChEBI" id="CHEBI:57642"/>
        <dbReference type="ChEBI" id="CHEBI:57783"/>
        <dbReference type="ChEBI" id="CHEBI:58349"/>
        <dbReference type="EC" id="1.1.1.94"/>
    </reaction>
</comment>
<feature type="binding site" evidence="3">
    <location>
        <position position="105"/>
    </location>
    <ligand>
        <name>NADPH</name>
        <dbReference type="ChEBI" id="CHEBI:57783"/>
    </ligand>
</feature>
<organism evidence="10 11">
    <name type="scientific">Methanothermobacter tenebrarum</name>
    <dbReference type="NCBI Taxonomy" id="680118"/>
    <lineage>
        <taxon>Archaea</taxon>
        <taxon>Methanobacteriati</taxon>
        <taxon>Methanobacteriota</taxon>
        <taxon>Methanomada group</taxon>
        <taxon>Methanobacteria</taxon>
        <taxon>Methanobacteriales</taxon>
        <taxon>Methanobacteriaceae</taxon>
        <taxon>Methanothermobacter</taxon>
    </lineage>
</organism>
<keyword evidence="3 6" id="KW-0520">NAD</keyword>
<accession>A0A328PFP9</accession>
<reference evidence="10 11" key="1">
    <citation type="submission" date="2018-06" db="EMBL/GenBank/DDBJ databases">
        <title>Draft genome sequence of hyperthermophilic methanogen Methanothermobacter tenebrarum sp. MCM-B 1447.</title>
        <authorList>
            <person name="Pore S.D."/>
            <person name="Dagar S."/>
            <person name="Dhakephalkar P.K."/>
        </authorList>
    </citation>
    <scope>NUCLEOTIDE SEQUENCE [LARGE SCALE GENOMIC DNA]</scope>
    <source>
        <strain evidence="10 11">MCM B 1447</strain>
    </source>
</reference>
<dbReference type="GO" id="GO:0046167">
    <property type="term" value="P:glycerol-3-phosphate biosynthetic process"/>
    <property type="evidence" value="ECO:0007669"/>
    <property type="project" value="UniProtKB-UniRule"/>
</dbReference>
<feature type="binding site" evidence="3">
    <location>
        <position position="11"/>
    </location>
    <ligand>
        <name>NADPH</name>
        <dbReference type="ChEBI" id="CHEBI:57783"/>
    </ligand>
</feature>
<feature type="domain" description="Glycerol-3-phosphate dehydrogenase NAD-dependent C-terminal" evidence="9">
    <location>
        <begin position="177"/>
        <end position="307"/>
    </location>
</feature>
<evidence type="ECO:0000256" key="3">
    <source>
        <dbReference type="HAMAP-Rule" id="MF_00394"/>
    </source>
</evidence>
<dbReference type="RefSeq" id="WP_112094306.1">
    <property type="nucleotide sequence ID" value="NZ_QLOE01000009.1"/>
</dbReference>
<feature type="binding site" evidence="3">
    <location>
        <position position="32"/>
    </location>
    <ligand>
        <name>NADPH</name>
        <dbReference type="ChEBI" id="CHEBI:57783"/>
    </ligand>
</feature>
<feature type="binding site" evidence="5">
    <location>
        <position position="105"/>
    </location>
    <ligand>
        <name>substrate</name>
    </ligand>
</feature>
<dbReference type="EMBL" id="QLOE01000009">
    <property type="protein sequence ID" value="RAO78655.1"/>
    <property type="molecule type" value="Genomic_DNA"/>
</dbReference>
<sequence length="321" mass="35723">MMKVSIIGAGSFGTAIAQILSKNIDNVYLLARDEKVIESINREHENSRYHPGIKLDEKIKAANIKSSHIIDSDYIFLAVPSGSLRSIMRSLDSRLEDKKIISCIKGIEYPSLKPMTTVIQEETDSETVFCISGPNFADELIRGVTSGVTIGASKEYQDDIASLIKSQNIVVDYSENIKGVEFCGILKNVYAVAMGILDGQITGENHKYTLLTLCFKEMRKILDEMGYGELFDKFCGFGDFLLTALTDKSRNRTLGLMLGKKMQLSKKSTITVESLRSIKAIKALTSKMNLPVLELVYETLNDPQNVNLHIEHFQGILHETA</sequence>
<keyword evidence="3" id="KW-0547">Nucleotide-binding</keyword>
<feature type="active site" description="Proton acceptor" evidence="3 4">
    <location>
        <position position="187"/>
    </location>
</feature>
<dbReference type="InterPro" id="IPR008927">
    <property type="entry name" value="6-PGluconate_DH-like_C_sf"/>
</dbReference>
<dbReference type="AlphaFoldDB" id="A0A328PFP9"/>